<reference evidence="1 2" key="1">
    <citation type="submission" date="2019-05" db="EMBL/GenBank/DDBJ databases">
        <title>Another draft genome of Portunus trituberculatus and its Hox gene families provides insights of decapod evolution.</title>
        <authorList>
            <person name="Jeong J.-H."/>
            <person name="Song I."/>
            <person name="Kim S."/>
            <person name="Choi T."/>
            <person name="Kim D."/>
            <person name="Ryu S."/>
            <person name="Kim W."/>
        </authorList>
    </citation>
    <scope>NUCLEOTIDE SEQUENCE [LARGE SCALE GENOMIC DNA]</scope>
    <source>
        <tissue evidence="1">Muscle</tissue>
    </source>
</reference>
<comment type="caution">
    <text evidence="1">The sequence shown here is derived from an EMBL/GenBank/DDBJ whole genome shotgun (WGS) entry which is preliminary data.</text>
</comment>
<gene>
    <name evidence="1" type="ORF">E2C01_076101</name>
</gene>
<accession>A0A5B7IMS6</accession>
<dbReference type="EMBL" id="VSRR010057090">
    <property type="protein sequence ID" value="MPC81484.1"/>
    <property type="molecule type" value="Genomic_DNA"/>
</dbReference>
<dbReference type="AlphaFoldDB" id="A0A5B7IMS6"/>
<evidence type="ECO:0000313" key="1">
    <source>
        <dbReference type="EMBL" id="MPC81484.1"/>
    </source>
</evidence>
<proteinExistence type="predicted"/>
<name>A0A5B7IMS6_PORTR</name>
<keyword evidence="2" id="KW-1185">Reference proteome</keyword>
<sequence>MYSSLAPLLRPSSHGNPAMYSFSPFTLHLDPHKLLTTFQHLPCLLSLAPPNELDEELVLHHRASLRLTI</sequence>
<dbReference type="Proteomes" id="UP000324222">
    <property type="component" value="Unassembled WGS sequence"/>
</dbReference>
<evidence type="ECO:0000313" key="2">
    <source>
        <dbReference type="Proteomes" id="UP000324222"/>
    </source>
</evidence>
<organism evidence="1 2">
    <name type="scientific">Portunus trituberculatus</name>
    <name type="common">Swimming crab</name>
    <name type="synonym">Neptunus trituberculatus</name>
    <dbReference type="NCBI Taxonomy" id="210409"/>
    <lineage>
        <taxon>Eukaryota</taxon>
        <taxon>Metazoa</taxon>
        <taxon>Ecdysozoa</taxon>
        <taxon>Arthropoda</taxon>
        <taxon>Crustacea</taxon>
        <taxon>Multicrustacea</taxon>
        <taxon>Malacostraca</taxon>
        <taxon>Eumalacostraca</taxon>
        <taxon>Eucarida</taxon>
        <taxon>Decapoda</taxon>
        <taxon>Pleocyemata</taxon>
        <taxon>Brachyura</taxon>
        <taxon>Eubrachyura</taxon>
        <taxon>Portunoidea</taxon>
        <taxon>Portunidae</taxon>
        <taxon>Portuninae</taxon>
        <taxon>Portunus</taxon>
    </lineage>
</organism>
<protein>
    <submittedName>
        <fullName evidence="1">Uncharacterized protein</fullName>
    </submittedName>
</protein>